<dbReference type="AlphaFoldDB" id="A0A6G8IFB5"/>
<protein>
    <submittedName>
        <fullName evidence="3">DUF1294 domain-containing protein</fullName>
    </submittedName>
</protein>
<feature type="region of interest" description="Disordered" evidence="1">
    <location>
        <begin position="67"/>
        <end position="94"/>
    </location>
</feature>
<keyword evidence="2" id="KW-0472">Membrane</keyword>
<gene>
    <name evidence="3" type="ORF">G9Q37_07000</name>
</gene>
<reference evidence="3 4" key="1">
    <citation type="submission" date="2020-03" db="EMBL/GenBank/DDBJ databases">
        <title>Hydrogenophaga sp. nov. isolated from cyanobacterial mat.</title>
        <authorList>
            <person name="Thorat V."/>
            <person name="Kirdat K."/>
            <person name="Tiwarekar B."/>
            <person name="Costa E.D."/>
            <person name="Yadav A."/>
        </authorList>
    </citation>
    <scope>NUCLEOTIDE SEQUENCE [LARGE SCALE GENOMIC DNA]</scope>
    <source>
        <strain evidence="3 4">BA0156</strain>
    </source>
</reference>
<feature type="transmembrane region" description="Helical" evidence="2">
    <location>
        <begin position="131"/>
        <end position="149"/>
    </location>
</feature>
<evidence type="ECO:0000256" key="1">
    <source>
        <dbReference type="SAM" id="MobiDB-lite"/>
    </source>
</evidence>
<sequence>MKKQGSIVRWDPAQACGYIRSPDTPADVYFHIGDYNGPHPVETGTQVVFNEIVVGGKGPRALAVRLPPPPPLRREAAEPAPEPVLAATGPSPAQRWREARDRKRQAITALALLGGWSLLWLLGIAFGRFPWVVLTGVVLVNAAAFFLYWRDQYVEKEGGEPVPTELLHLVAALGGWPSAWLAQHALQHRLNEPAFQRMFIACAVLNVVGLFFWVVWPLAGH</sequence>
<dbReference type="Gene3D" id="2.40.50.140">
    <property type="entry name" value="Nucleic acid-binding proteins"/>
    <property type="match status" value="1"/>
</dbReference>
<feature type="transmembrane region" description="Helical" evidence="2">
    <location>
        <begin position="106"/>
        <end position="125"/>
    </location>
</feature>
<dbReference type="RefSeq" id="WP_166226481.1">
    <property type="nucleotide sequence ID" value="NZ_CP049989.1"/>
</dbReference>
<keyword evidence="2" id="KW-0812">Transmembrane</keyword>
<feature type="transmembrane region" description="Helical" evidence="2">
    <location>
        <begin position="198"/>
        <end position="219"/>
    </location>
</feature>
<evidence type="ECO:0000256" key="2">
    <source>
        <dbReference type="SAM" id="Phobius"/>
    </source>
</evidence>
<organism evidence="3 4">
    <name type="scientific">Hydrogenophaga crocea</name>
    <dbReference type="NCBI Taxonomy" id="2716225"/>
    <lineage>
        <taxon>Bacteria</taxon>
        <taxon>Pseudomonadati</taxon>
        <taxon>Pseudomonadota</taxon>
        <taxon>Betaproteobacteria</taxon>
        <taxon>Burkholderiales</taxon>
        <taxon>Comamonadaceae</taxon>
        <taxon>Hydrogenophaga</taxon>
    </lineage>
</organism>
<dbReference type="SUPFAM" id="SSF50249">
    <property type="entry name" value="Nucleic acid-binding proteins"/>
    <property type="match status" value="1"/>
</dbReference>
<proteinExistence type="predicted"/>
<dbReference type="Pfam" id="PF06961">
    <property type="entry name" value="DUF1294"/>
    <property type="match status" value="1"/>
</dbReference>
<name>A0A6G8IFB5_9BURK</name>
<evidence type="ECO:0000313" key="4">
    <source>
        <dbReference type="Proteomes" id="UP000503162"/>
    </source>
</evidence>
<dbReference type="InterPro" id="IPR010718">
    <property type="entry name" value="DUF1294"/>
</dbReference>
<dbReference type="EMBL" id="CP049989">
    <property type="protein sequence ID" value="QIM51904.1"/>
    <property type="molecule type" value="Genomic_DNA"/>
</dbReference>
<accession>A0A6G8IFB5</accession>
<keyword evidence="4" id="KW-1185">Reference proteome</keyword>
<dbReference type="KEGG" id="hcz:G9Q37_07000"/>
<evidence type="ECO:0000313" key="3">
    <source>
        <dbReference type="EMBL" id="QIM51904.1"/>
    </source>
</evidence>
<dbReference type="InterPro" id="IPR012340">
    <property type="entry name" value="NA-bd_OB-fold"/>
</dbReference>
<dbReference type="Proteomes" id="UP000503162">
    <property type="component" value="Chromosome"/>
</dbReference>
<keyword evidence="2" id="KW-1133">Transmembrane helix</keyword>